<dbReference type="EMBL" id="CP015756">
    <property type="protein sequence ID" value="APC40841.1"/>
    <property type="molecule type" value="Genomic_DNA"/>
</dbReference>
<keyword evidence="2" id="KW-0813">Transport</keyword>
<dbReference type="RefSeq" id="WP_071613133.1">
    <property type="nucleotide sequence ID" value="NZ_CP015756.1"/>
</dbReference>
<dbReference type="GO" id="GO:0016887">
    <property type="term" value="F:ATP hydrolysis activity"/>
    <property type="evidence" value="ECO:0007669"/>
    <property type="project" value="InterPro"/>
</dbReference>
<keyword evidence="3" id="KW-0547">Nucleotide-binding</keyword>
<dbReference type="PROSITE" id="PS50893">
    <property type="entry name" value="ABC_TRANSPORTER_2"/>
    <property type="match status" value="1"/>
</dbReference>
<proteinExistence type="inferred from homology"/>
<dbReference type="InterPro" id="IPR003439">
    <property type="entry name" value="ABC_transporter-like_ATP-bd"/>
</dbReference>
<dbReference type="PANTHER" id="PTHR43335:SF4">
    <property type="entry name" value="ABC TRANSPORTER, ATP-BINDING PROTEIN"/>
    <property type="match status" value="1"/>
</dbReference>
<dbReference type="PANTHER" id="PTHR43335">
    <property type="entry name" value="ABC TRANSPORTER, ATP-BINDING PROTEIN"/>
    <property type="match status" value="1"/>
</dbReference>
<keyword evidence="4 6" id="KW-0067">ATP-binding</keyword>
<dbReference type="InterPro" id="IPR027417">
    <property type="entry name" value="P-loop_NTPase"/>
</dbReference>
<dbReference type="Pfam" id="PF00005">
    <property type="entry name" value="ABC_tran"/>
    <property type="match status" value="1"/>
</dbReference>
<evidence type="ECO:0000259" key="5">
    <source>
        <dbReference type="PROSITE" id="PS50893"/>
    </source>
</evidence>
<dbReference type="CDD" id="cd03268">
    <property type="entry name" value="ABC_BcrA_bacitracin_resist"/>
    <property type="match status" value="1"/>
</dbReference>
<dbReference type="OrthoDB" id="9809205at2"/>
<feature type="domain" description="ABC transporter" evidence="5">
    <location>
        <begin position="6"/>
        <end position="233"/>
    </location>
</feature>
<evidence type="ECO:0000256" key="3">
    <source>
        <dbReference type="ARBA" id="ARBA00022741"/>
    </source>
</evidence>
<evidence type="ECO:0000256" key="2">
    <source>
        <dbReference type="ARBA" id="ARBA00022448"/>
    </source>
</evidence>
<dbReference type="Gene3D" id="3.40.50.300">
    <property type="entry name" value="P-loop containing nucleotide triphosphate hydrolases"/>
    <property type="match status" value="1"/>
</dbReference>
<dbReference type="SUPFAM" id="SSF52540">
    <property type="entry name" value="P-loop containing nucleoside triphosphate hydrolases"/>
    <property type="match status" value="1"/>
</dbReference>
<keyword evidence="7" id="KW-1185">Reference proteome</keyword>
<dbReference type="GO" id="GO:0005524">
    <property type="term" value="F:ATP binding"/>
    <property type="evidence" value="ECO:0007669"/>
    <property type="project" value="UniProtKB-KW"/>
</dbReference>
<evidence type="ECO:0000256" key="1">
    <source>
        <dbReference type="ARBA" id="ARBA00005417"/>
    </source>
</evidence>
<dbReference type="InterPro" id="IPR017871">
    <property type="entry name" value="ABC_transporter-like_CS"/>
</dbReference>
<reference evidence="7" key="1">
    <citation type="journal article" date="2016" name="Front. Microbiol.">
        <title>Complete Genome Sequence of Clostridium estertheticum DSM 8809, a Microbe Identified in Spoiled Vacuum Packed Beef.</title>
        <authorList>
            <person name="Yu Z."/>
            <person name="Gunn L."/>
            <person name="Brennan E."/>
            <person name="Reid R."/>
            <person name="Wall P.G."/>
            <person name="Gaora O.P."/>
            <person name="Hurley D."/>
            <person name="Bolton D."/>
            <person name="Fanning S."/>
        </authorList>
    </citation>
    <scope>NUCLEOTIDE SEQUENCE [LARGE SCALE GENOMIC DNA]</scope>
    <source>
        <strain evidence="7">DSM 8809</strain>
    </source>
</reference>
<dbReference type="STRING" id="1552.A7L45_12565"/>
<dbReference type="PROSITE" id="PS00211">
    <property type="entry name" value="ABC_TRANSPORTER_1"/>
    <property type="match status" value="1"/>
</dbReference>
<dbReference type="InterPro" id="IPR003593">
    <property type="entry name" value="AAA+_ATPase"/>
</dbReference>
<evidence type="ECO:0000313" key="6">
    <source>
        <dbReference type="EMBL" id="APC40841.1"/>
    </source>
</evidence>
<dbReference type="SMART" id="SM00382">
    <property type="entry name" value="AAA"/>
    <property type="match status" value="1"/>
</dbReference>
<evidence type="ECO:0000256" key="4">
    <source>
        <dbReference type="ARBA" id="ARBA00022840"/>
    </source>
</evidence>
<accession>A0A1J0GHK5</accession>
<dbReference type="AlphaFoldDB" id="A0A1J0GHK5"/>
<organism evidence="6 7">
    <name type="scientific">Clostridium estertheticum subsp. estertheticum</name>
    <dbReference type="NCBI Taxonomy" id="1552"/>
    <lineage>
        <taxon>Bacteria</taxon>
        <taxon>Bacillati</taxon>
        <taxon>Bacillota</taxon>
        <taxon>Clostridia</taxon>
        <taxon>Eubacteriales</taxon>
        <taxon>Clostridiaceae</taxon>
        <taxon>Clostridium</taxon>
    </lineage>
</organism>
<dbReference type="KEGG" id="ceu:A7L45_12565"/>
<gene>
    <name evidence="6" type="ORF">A7L45_12565</name>
</gene>
<dbReference type="Proteomes" id="UP000182569">
    <property type="component" value="Chromosome"/>
</dbReference>
<protein>
    <submittedName>
        <fullName evidence="6">ABC transporter ATP-binding protein</fullName>
    </submittedName>
</protein>
<evidence type="ECO:0000313" key="7">
    <source>
        <dbReference type="Proteomes" id="UP000182569"/>
    </source>
</evidence>
<name>A0A1J0GHK5_9CLOT</name>
<sequence>MKNDILTIDNLSKSYKDNQVLNNINLHIKAGTVYGFLGPNGAGKSTTIRIILGLIKKYTGDIKVFDHDLKKHKIEILNRVGALVESPSYYEHLSAYENLKIWAIMKNTPYSRIDEVLKIVDLYDSKNKKAGKFSLGMKQRLGIAQALINNPDLLILDEPTNGLDPIGIKEIRALIISLSKVYNKTVLVSSHLLSEMELMVDDVGIINKGSVLYEGCLKELKSNYPTLNSLEDIFLLLLERS</sequence>
<comment type="similarity">
    <text evidence="1">Belongs to the ABC transporter superfamily.</text>
</comment>